<dbReference type="Gene3D" id="3.30.1490.480">
    <property type="entry name" value="Endolytic murein transglycosylase"/>
    <property type="match status" value="1"/>
</dbReference>
<feature type="compositionally biased region" description="Basic and acidic residues" evidence="1">
    <location>
        <begin position="71"/>
        <end position="89"/>
    </location>
</feature>
<keyword evidence="3" id="KW-1185">Reference proteome</keyword>
<evidence type="ECO:0008006" key="4">
    <source>
        <dbReference type="Google" id="ProtNLM"/>
    </source>
</evidence>
<dbReference type="OrthoDB" id="2942983at2"/>
<sequence length="165" mass="18299">MMKNSLRSFASGLLIATTLIGAVYLFGPSKAESSDHREKKPDTKQISEKEMIDQLASKGYVIHTEDEWNKKTAAAADKEKADEESEQKQEGTSGEKIVYRAILSVSDGMTSIDVGNALENAKILENGIDFYKEVEKRGLENDLRPGTFEIESGMSMDKIISIIFE</sequence>
<comment type="caution">
    <text evidence="2">The sequence shown here is derived from an EMBL/GenBank/DDBJ whole genome shotgun (WGS) entry which is preliminary data.</text>
</comment>
<dbReference type="EMBL" id="QXIR01000024">
    <property type="protein sequence ID" value="RIW30904.1"/>
    <property type="molecule type" value="Genomic_DNA"/>
</dbReference>
<dbReference type="Proteomes" id="UP000265801">
    <property type="component" value="Unassembled WGS sequence"/>
</dbReference>
<protein>
    <recommendedName>
        <fullName evidence="4">Endolytic transglycosylase MltG</fullName>
    </recommendedName>
</protein>
<evidence type="ECO:0000313" key="2">
    <source>
        <dbReference type="EMBL" id="RIW30904.1"/>
    </source>
</evidence>
<organism evidence="2 3">
    <name type="scientific">Bacillus salacetis</name>
    <dbReference type="NCBI Taxonomy" id="2315464"/>
    <lineage>
        <taxon>Bacteria</taxon>
        <taxon>Bacillati</taxon>
        <taxon>Bacillota</taxon>
        <taxon>Bacilli</taxon>
        <taxon>Bacillales</taxon>
        <taxon>Bacillaceae</taxon>
        <taxon>Bacillus</taxon>
    </lineage>
</organism>
<dbReference type="AlphaFoldDB" id="A0A3A1QW31"/>
<proteinExistence type="predicted"/>
<reference evidence="2 3" key="1">
    <citation type="submission" date="2018-09" db="EMBL/GenBank/DDBJ databases">
        <title>Bacillus saliacetes sp. nov., isolated from Thai shrimp paste (Ka-pi).</title>
        <authorList>
            <person name="Daroonpunt R."/>
            <person name="Tanasupawat S."/>
            <person name="Yiamsombut S."/>
        </authorList>
    </citation>
    <scope>NUCLEOTIDE SEQUENCE [LARGE SCALE GENOMIC DNA]</scope>
    <source>
        <strain evidence="2 3">SKP7-4</strain>
    </source>
</reference>
<evidence type="ECO:0000313" key="3">
    <source>
        <dbReference type="Proteomes" id="UP000265801"/>
    </source>
</evidence>
<evidence type="ECO:0000256" key="1">
    <source>
        <dbReference type="SAM" id="MobiDB-lite"/>
    </source>
</evidence>
<accession>A0A3A1QW31</accession>
<feature type="region of interest" description="Disordered" evidence="1">
    <location>
        <begin position="71"/>
        <end position="93"/>
    </location>
</feature>
<gene>
    <name evidence="2" type="ORF">D3H55_16085</name>
</gene>
<name>A0A3A1QW31_9BACI</name>